<proteinExistence type="predicted"/>
<dbReference type="InterPro" id="IPR013783">
    <property type="entry name" value="Ig-like_fold"/>
</dbReference>
<evidence type="ECO:0000256" key="2">
    <source>
        <dbReference type="ARBA" id="ARBA00023125"/>
    </source>
</evidence>
<dbReference type="EMBL" id="JABKKF010000007">
    <property type="protein sequence ID" value="NPD92376.1"/>
    <property type="molecule type" value="Genomic_DNA"/>
</dbReference>
<feature type="domain" description="HTH araC/xylS-type" evidence="5">
    <location>
        <begin position="550"/>
        <end position="649"/>
    </location>
</feature>
<accession>A0ABX2AMB8</accession>
<name>A0ABX2AMB8_9BACT</name>
<keyword evidence="1" id="KW-0805">Transcription regulation</keyword>
<dbReference type="InterPro" id="IPR011123">
    <property type="entry name" value="Y_Y_Y"/>
</dbReference>
<evidence type="ECO:0000256" key="3">
    <source>
        <dbReference type="ARBA" id="ARBA00023163"/>
    </source>
</evidence>
<dbReference type="InterPro" id="IPR015943">
    <property type="entry name" value="WD40/YVTN_repeat-like_dom_sf"/>
</dbReference>
<keyword evidence="7" id="KW-1185">Reference proteome</keyword>
<protein>
    <submittedName>
        <fullName evidence="6">Helix-turn-helix domain-containing protein</fullName>
    </submittedName>
</protein>
<dbReference type="InterPro" id="IPR020449">
    <property type="entry name" value="Tscrpt_reg_AraC-type_HTH"/>
</dbReference>
<dbReference type="Gene3D" id="2.60.40.10">
    <property type="entry name" value="Immunoglobulins"/>
    <property type="match status" value="1"/>
</dbReference>
<gene>
    <name evidence="6" type="ORF">HPS56_08475</name>
</gene>
<keyword evidence="4" id="KW-0812">Transmembrane</keyword>
<organism evidence="6 7">
    <name type="scientific">Xylanibacter muris</name>
    <dbReference type="NCBI Taxonomy" id="2736290"/>
    <lineage>
        <taxon>Bacteria</taxon>
        <taxon>Pseudomonadati</taxon>
        <taxon>Bacteroidota</taxon>
        <taxon>Bacteroidia</taxon>
        <taxon>Bacteroidales</taxon>
        <taxon>Prevotellaceae</taxon>
        <taxon>Xylanibacter</taxon>
    </lineage>
</organism>
<dbReference type="InterPro" id="IPR018060">
    <property type="entry name" value="HTH_AraC"/>
</dbReference>
<dbReference type="Proteomes" id="UP000714420">
    <property type="component" value="Unassembled WGS sequence"/>
</dbReference>
<dbReference type="Gene3D" id="1.10.10.60">
    <property type="entry name" value="Homeodomain-like"/>
    <property type="match status" value="1"/>
</dbReference>
<keyword evidence="3" id="KW-0804">Transcription</keyword>
<keyword evidence="2" id="KW-0238">DNA-binding</keyword>
<dbReference type="RefSeq" id="WP_172275710.1">
    <property type="nucleotide sequence ID" value="NZ_CASGMU010000006.1"/>
</dbReference>
<dbReference type="InterPro" id="IPR009057">
    <property type="entry name" value="Homeodomain-like_sf"/>
</dbReference>
<evidence type="ECO:0000256" key="1">
    <source>
        <dbReference type="ARBA" id="ARBA00023015"/>
    </source>
</evidence>
<evidence type="ECO:0000313" key="7">
    <source>
        <dbReference type="Proteomes" id="UP000714420"/>
    </source>
</evidence>
<reference evidence="6 7" key="1">
    <citation type="submission" date="2020-05" db="EMBL/GenBank/DDBJ databases">
        <title>Distinct polysaccharide utilization as determinants for interspecies competition between intestinal Prevotella spp.</title>
        <authorList>
            <person name="Galvez E.J.C."/>
            <person name="Iljazovic A."/>
            <person name="Strowig T."/>
        </authorList>
    </citation>
    <scope>NUCLEOTIDE SEQUENCE [LARGE SCALE GENOMIC DNA]</scope>
    <source>
        <strain evidence="6 7">PMUR</strain>
    </source>
</reference>
<evidence type="ECO:0000313" key="6">
    <source>
        <dbReference type="EMBL" id="NPD92376.1"/>
    </source>
</evidence>
<feature type="transmembrane region" description="Helical" evidence="4">
    <location>
        <begin position="472"/>
        <end position="491"/>
    </location>
</feature>
<keyword evidence="4" id="KW-0472">Membrane</keyword>
<dbReference type="PANTHER" id="PTHR43280">
    <property type="entry name" value="ARAC-FAMILY TRANSCRIPTIONAL REGULATOR"/>
    <property type="match status" value="1"/>
</dbReference>
<evidence type="ECO:0000256" key="4">
    <source>
        <dbReference type="SAM" id="Phobius"/>
    </source>
</evidence>
<dbReference type="SMART" id="SM00342">
    <property type="entry name" value="HTH_ARAC"/>
    <property type="match status" value="1"/>
</dbReference>
<comment type="caution">
    <text evidence="6">The sequence shown here is derived from an EMBL/GenBank/DDBJ whole genome shotgun (WGS) entry which is preliminary data.</text>
</comment>
<dbReference type="SUPFAM" id="SSF46689">
    <property type="entry name" value="Homeodomain-like"/>
    <property type="match status" value="1"/>
</dbReference>
<dbReference type="PRINTS" id="PR00032">
    <property type="entry name" value="HTHARAC"/>
</dbReference>
<keyword evidence="4" id="KW-1133">Transmembrane helix</keyword>
<evidence type="ECO:0000259" key="5">
    <source>
        <dbReference type="PROSITE" id="PS01124"/>
    </source>
</evidence>
<dbReference type="Gene3D" id="2.130.10.10">
    <property type="entry name" value="YVTN repeat-like/Quinoprotein amine dehydrogenase"/>
    <property type="match status" value="1"/>
</dbReference>
<dbReference type="Pfam" id="PF07495">
    <property type="entry name" value="Y_Y_Y"/>
    <property type="match status" value="1"/>
</dbReference>
<dbReference type="PROSITE" id="PS01124">
    <property type="entry name" value="HTH_ARAC_FAMILY_2"/>
    <property type="match status" value="1"/>
</dbReference>
<dbReference type="PANTHER" id="PTHR43280:SF2">
    <property type="entry name" value="HTH-TYPE TRANSCRIPTIONAL REGULATOR EXSA"/>
    <property type="match status" value="1"/>
</dbReference>
<dbReference type="Pfam" id="PF12833">
    <property type="entry name" value="HTH_18"/>
    <property type="match status" value="1"/>
</dbReference>
<sequence>MKILRLFILLLPLMLAMPLAAERTYYVLDGGQGLRGRSVLQMLQLSDGRMVVMTESHVNIYDGAEFRSVAVDTSAAEPLEAYYGHTHLYVDASRRLWIKSYRSVSCLDLTALRYVRDCKKQACVSCFDDMFVDSEGGIWTVAGGDVVSADTGVRLCMPEGGGTVQDIDVKAGRAVIFTSGGYACVFSLSSGKCEGMTAAYDSVTARKYERTSLIVKTSDGMFHQIRTGSGCSIFQTFNPVTMSWKRHLECGYLLHTLIAGDGGMAYITTPEGYIAYNFGTSGRLVLRELRLPDGTRLTTGINTVCSDREGGIWLGTYNRGILYLPPLSGVFDMGESNVPLTPVLISVMIHGRRIEAGGGMDVDAPYLDRLSLDYEDNSVAFCFSPMKYVHPRSVCYRYRIIGLDGVWHTADADSDGMLVDSRGLLTLSFVDLAAGSYVLEVMASSRFGVWNGGIRRLVFTVAVPWWRSTEAIVLYVLLFVVSASTGVWVYIKAVRRRVAREGREEMLLMRIRDLMEQCNRNESSVRVVLVDNGHGDEKPDMSGSEMDFLDKATRIVERHIGDTSYTVEQLSREMCMDRTGLYRRLTAILDKSPQMFIRSIRLRKAAEMLSRGGTTVTEVADATGFSSSSYFTKCFQKEYGCRPSEYAEKKSMQ</sequence>